<protein>
    <submittedName>
        <fullName evidence="2">Uncharacterized protein</fullName>
    </submittedName>
</protein>
<gene>
    <name evidence="1" type="ORF">OJ1135_F06.2</name>
    <name evidence="2" type="ORF">P0419A09.36</name>
</gene>
<reference evidence="3" key="4">
    <citation type="journal article" date="2008" name="Nucleic Acids Res.">
        <title>The rice annotation project database (RAP-DB): 2008 update.</title>
        <authorList>
            <consortium name="The rice annotation project (RAP)"/>
        </authorList>
    </citation>
    <scope>GENOME REANNOTATION</scope>
    <source>
        <strain evidence="3">cv. Nipponbare</strain>
    </source>
</reference>
<accession>Q6Z783</accession>
<dbReference type="EMBL" id="AP004869">
    <property type="protein sequence ID" value="BAD15862.1"/>
    <property type="molecule type" value="Genomic_DNA"/>
</dbReference>
<evidence type="ECO:0000313" key="1">
    <source>
        <dbReference type="EMBL" id="BAD15496.1"/>
    </source>
</evidence>
<dbReference type="Proteomes" id="UP000000763">
    <property type="component" value="Chromosome 2"/>
</dbReference>
<evidence type="ECO:0000313" key="2">
    <source>
        <dbReference type="EMBL" id="BAD15862.1"/>
    </source>
</evidence>
<dbReference type="AlphaFoldDB" id="Q6Z783"/>
<reference evidence="3" key="3">
    <citation type="journal article" date="2005" name="Nature">
        <title>The map-based sequence of the rice genome.</title>
        <authorList>
            <consortium name="International rice genome sequencing project (IRGSP)"/>
            <person name="Matsumoto T."/>
            <person name="Wu J."/>
            <person name="Kanamori H."/>
            <person name="Katayose Y."/>
            <person name="Fujisawa M."/>
            <person name="Namiki N."/>
            <person name="Mizuno H."/>
            <person name="Yamamoto K."/>
            <person name="Antonio B.A."/>
            <person name="Baba T."/>
            <person name="Sakata K."/>
            <person name="Nagamura Y."/>
            <person name="Aoki H."/>
            <person name="Arikawa K."/>
            <person name="Arita K."/>
            <person name="Bito T."/>
            <person name="Chiden Y."/>
            <person name="Fujitsuka N."/>
            <person name="Fukunaka R."/>
            <person name="Hamada M."/>
            <person name="Harada C."/>
            <person name="Hayashi A."/>
            <person name="Hijishita S."/>
            <person name="Honda M."/>
            <person name="Hosokawa S."/>
            <person name="Ichikawa Y."/>
            <person name="Idonuma A."/>
            <person name="Iijima M."/>
            <person name="Ikeda M."/>
            <person name="Ikeno M."/>
            <person name="Ito K."/>
            <person name="Ito S."/>
            <person name="Ito T."/>
            <person name="Ito Y."/>
            <person name="Ito Y."/>
            <person name="Iwabuchi A."/>
            <person name="Kamiya K."/>
            <person name="Karasawa W."/>
            <person name="Kurita K."/>
            <person name="Katagiri S."/>
            <person name="Kikuta A."/>
            <person name="Kobayashi H."/>
            <person name="Kobayashi N."/>
            <person name="Machita K."/>
            <person name="Maehara T."/>
            <person name="Masukawa M."/>
            <person name="Mizubayashi T."/>
            <person name="Mukai Y."/>
            <person name="Nagasaki H."/>
            <person name="Nagata Y."/>
            <person name="Naito S."/>
            <person name="Nakashima M."/>
            <person name="Nakama Y."/>
            <person name="Nakamichi Y."/>
            <person name="Nakamura M."/>
            <person name="Meguro A."/>
            <person name="Negishi M."/>
            <person name="Ohta I."/>
            <person name="Ohta T."/>
            <person name="Okamoto M."/>
            <person name="Ono N."/>
            <person name="Saji S."/>
            <person name="Sakaguchi M."/>
            <person name="Sakai K."/>
            <person name="Shibata M."/>
            <person name="Shimokawa T."/>
            <person name="Song J."/>
            <person name="Takazaki Y."/>
            <person name="Terasawa K."/>
            <person name="Tsugane M."/>
            <person name="Tsuji K."/>
            <person name="Ueda S."/>
            <person name="Waki K."/>
            <person name="Yamagata H."/>
            <person name="Yamamoto M."/>
            <person name="Yamamoto S."/>
            <person name="Yamane H."/>
            <person name="Yoshiki S."/>
            <person name="Yoshihara R."/>
            <person name="Yukawa K."/>
            <person name="Zhong H."/>
            <person name="Yano M."/>
            <person name="Yuan Q."/>
            <person name="Ouyang S."/>
            <person name="Liu J."/>
            <person name="Jones K.M."/>
            <person name="Gansberger K."/>
            <person name="Moffat K."/>
            <person name="Hill J."/>
            <person name="Bera J."/>
            <person name="Fadrosh D."/>
            <person name="Jin S."/>
            <person name="Johri S."/>
            <person name="Kim M."/>
            <person name="Overton L."/>
            <person name="Reardon M."/>
            <person name="Tsitrin T."/>
            <person name="Vuong H."/>
            <person name="Weaver B."/>
            <person name="Ciecko A."/>
            <person name="Tallon L."/>
            <person name="Jackson J."/>
            <person name="Pai G."/>
            <person name="Aken S.V."/>
            <person name="Utterback T."/>
            <person name="Reidmuller S."/>
            <person name="Feldblyum T."/>
            <person name="Hsiao J."/>
            <person name="Zismann V."/>
            <person name="Iobst S."/>
            <person name="de Vazeille A.R."/>
            <person name="Buell C.R."/>
            <person name="Ying K."/>
            <person name="Li Y."/>
            <person name="Lu T."/>
            <person name="Huang Y."/>
            <person name="Zhao Q."/>
            <person name="Feng Q."/>
            <person name="Zhang L."/>
            <person name="Zhu J."/>
            <person name="Weng Q."/>
            <person name="Mu J."/>
            <person name="Lu Y."/>
            <person name="Fan D."/>
            <person name="Liu Y."/>
            <person name="Guan J."/>
            <person name="Zhang Y."/>
            <person name="Yu S."/>
            <person name="Liu X."/>
            <person name="Zhang Y."/>
            <person name="Hong G."/>
            <person name="Han B."/>
            <person name="Choisne N."/>
            <person name="Demange N."/>
            <person name="Orjeda G."/>
            <person name="Samain S."/>
            <person name="Cattolico L."/>
            <person name="Pelletier E."/>
            <person name="Couloux A."/>
            <person name="Segurens B."/>
            <person name="Wincker P."/>
            <person name="D'Hont A."/>
            <person name="Scarpelli C."/>
            <person name="Weissenbach J."/>
            <person name="Salanoubat M."/>
            <person name="Quetier F."/>
            <person name="Yu Y."/>
            <person name="Kim H.R."/>
            <person name="Rambo T."/>
            <person name="Currie J."/>
            <person name="Collura K."/>
            <person name="Luo M."/>
            <person name="Yang T."/>
            <person name="Ammiraju J.S.S."/>
            <person name="Engler F."/>
            <person name="Soderlund C."/>
            <person name="Wing R.A."/>
            <person name="Palmer L.E."/>
            <person name="de la Bastide M."/>
            <person name="Spiegel L."/>
            <person name="Nascimento L."/>
            <person name="Zutavern T."/>
            <person name="O'Shaughnessy A."/>
            <person name="Dike S."/>
            <person name="Dedhia N."/>
            <person name="Preston R."/>
            <person name="Balija V."/>
            <person name="McCombie W.R."/>
            <person name="Chow T."/>
            <person name="Chen H."/>
            <person name="Chung M."/>
            <person name="Chen C."/>
            <person name="Shaw J."/>
            <person name="Wu H."/>
            <person name="Hsiao K."/>
            <person name="Chao Y."/>
            <person name="Chu M."/>
            <person name="Cheng C."/>
            <person name="Hour A."/>
            <person name="Lee P."/>
            <person name="Lin S."/>
            <person name="Lin Y."/>
            <person name="Liou J."/>
            <person name="Liu S."/>
            <person name="Hsing Y."/>
            <person name="Raghuvanshi S."/>
            <person name="Mohanty A."/>
            <person name="Bharti A.K."/>
            <person name="Gaur A."/>
            <person name="Gupta V."/>
            <person name="Kumar D."/>
            <person name="Ravi V."/>
            <person name="Vij S."/>
            <person name="Kapur A."/>
            <person name="Khurana P."/>
            <person name="Khurana P."/>
            <person name="Khurana J.P."/>
            <person name="Tyagi A.K."/>
            <person name="Gaikwad K."/>
            <person name="Singh A."/>
            <person name="Dalal V."/>
            <person name="Srivastava S."/>
            <person name="Dixit A."/>
            <person name="Pal A.K."/>
            <person name="Ghazi I.A."/>
            <person name="Yadav M."/>
            <person name="Pandit A."/>
            <person name="Bhargava A."/>
            <person name="Sureshbabu K."/>
            <person name="Batra K."/>
            <person name="Sharma T.R."/>
            <person name="Mohapatra T."/>
            <person name="Singh N.K."/>
            <person name="Messing J."/>
            <person name="Nelson A.B."/>
            <person name="Fuks G."/>
            <person name="Kavchok S."/>
            <person name="Keizer G."/>
            <person name="Linton E."/>
            <person name="Llaca V."/>
            <person name="Song R."/>
            <person name="Tanyolac B."/>
            <person name="Young S."/>
            <person name="Ho-Il K."/>
            <person name="Hahn J.H."/>
            <person name="Sangsakoo G."/>
            <person name="Vanavichit A."/>
            <person name="de Mattos Luiz.A.T."/>
            <person name="Zimmer P.D."/>
            <person name="Malone G."/>
            <person name="Dellagostin O."/>
            <person name="de Oliveira A.C."/>
            <person name="Bevan M."/>
            <person name="Bancroft I."/>
            <person name="Minx P."/>
            <person name="Cordum H."/>
            <person name="Wilson R."/>
            <person name="Cheng Z."/>
            <person name="Jin W."/>
            <person name="Jiang J."/>
            <person name="Leong S.A."/>
            <person name="Iwama H."/>
            <person name="Gojobori T."/>
            <person name="Itoh T."/>
            <person name="Niimura Y."/>
            <person name="Fujii Y."/>
            <person name="Habara T."/>
            <person name="Sakai H."/>
            <person name="Sato Y."/>
            <person name="Wilson G."/>
            <person name="Kumar K."/>
            <person name="McCouch S."/>
            <person name="Juretic N."/>
            <person name="Hoen D."/>
            <person name="Wright S."/>
            <person name="Bruskiewich R."/>
            <person name="Bureau T."/>
            <person name="Miyao A."/>
            <person name="Hirochika H."/>
            <person name="Nishikawa T."/>
            <person name="Kadowaki K."/>
            <person name="Sugiura M."/>
            <person name="Burr B."/>
            <person name="Sasaki T."/>
        </authorList>
    </citation>
    <scope>NUCLEOTIDE SEQUENCE [LARGE SCALE GENOMIC DNA]</scope>
    <source>
        <strain evidence="3">cv. Nipponbare</strain>
    </source>
</reference>
<name>Q6Z783_ORYSJ</name>
<reference evidence="2" key="2">
    <citation type="submission" date="2002-03" db="EMBL/GenBank/DDBJ databases">
        <title>Oryza sativa nipponbare(GA3) genomic DNA, chromosome 2, PAC clone:P0419A09.</title>
        <authorList>
            <person name="Sasaki T."/>
            <person name="Matsumoto T."/>
            <person name="Yamamoto K."/>
        </authorList>
    </citation>
    <scope>NUCLEOTIDE SEQUENCE</scope>
</reference>
<organism evidence="2 3">
    <name type="scientific">Oryza sativa subsp. japonica</name>
    <name type="common">Rice</name>
    <dbReference type="NCBI Taxonomy" id="39947"/>
    <lineage>
        <taxon>Eukaryota</taxon>
        <taxon>Viridiplantae</taxon>
        <taxon>Streptophyta</taxon>
        <taxon>Embryophyta</taxon>
        <taxon>Tracheophyta</taxon>
        <taxon>Spermatophyta</taxon>
        <taxon>Magnoliopsida</taxon>
        <taxon>Liliopsida</taxon>
        <taxon>Poales</taxon>
        <taxon>Poaceae</taxon>
        <taxon>BOP clade</taxon>
        <taxon>Oryzoideae</taxon>
        <taxon>Oryzeae</taxon>
        <taxon>Oryzinae</taxon>
        <taxon>Oryza</taxon>
        <taxon>Oryza sativa</taxon>
    </lineage>
</organism>
<sequence>MEWNGRRESKHWQFGVGQRKKEHELQRAREVLGFLAVFMESGAVKEIDLLKEAYPEETEFKENAEGFFLIRQGFLYPWVYVHPGSMDKSNVPPVQAIVSSTSASFKAASVHSTSRITLGFYRYRLNHLARLD</sequence>
<dbReference type="EMBL" id="AP004045">
    <property type="protein sequence ID" value="BAD15496.1"/>
    <property type="molecule type" value="Genomic_DNA"/>
</dbReference>
<reference evidence="1" key="1">
    <citation type="submission" date="2001-08" db="EMBL/GenBank/DDBJ databases">
        <title>Oryza sativa nipponbare(GA3) genomic DNA, chromosome 2, BAC clone:OJ1135_F06.</title>
        <authorList>
            <person name="Sasaki T."/>
            <person name="Matsumoto T."/>
            <person name="Yamamoto K."/>
        </authorList>
    </citation>
    <scope>NUCLEOTIDE SEQUENCE</scope>
</reference>
<evidence type="ECO:0000313" key="3">
    <source>
        <dbReference type="Proteomes" id="UP000000763"/>
    </source>
</evidence>
<proteinExistence type="predicted"/>